<name>A0A246WJR0_9BURK</name>
<accession>A0A246WJR0</accession>
<protein>
    <recommendedName>
        <fullName evidence="2">Tautomerase</fullName>
        <ecNumber evidence="2">5.3.2.-</ecNumber>
    </recommendedName>
</protein>
<dbReference type="InterPro" id="IPR014347">
    <property type="entry name" value="Tautomerase/MIF_sf"/>
</dbReference>
<comment type="similarity">
    <text evidence="2">Belongs to the 4-oxalocrotonate tautomerase family.</text>
</comment>
<evidence type="ECO:0000313" key="5">
    <source>
        <dbReference type="Proteomes" id="UP000197596"/>
    </source>
</evidence>
<evidence type="ECO:0000313" key="4">
    <source>
        <dbReference type="EMBL" id="OWY26435.1"/>
    </source>
</evidence>
<organism evidence="4 5">
    <name type="scientific">Herbaspirillum robiniae</name>
    <dbReference type="NCBI Taxonomy" id="2014887"/>
    <lineage>
        <taxon>Bacteria</taxon>
        <taxon>Pseudomonadati</taxon>
        <taxon>Pseudomonadota</taxon>
        <taxon>Betaproteobacteria</taxon>
        <taxon>Burkholderiales</taxon>
        <taxon>Oxalobacteraceae</taxon>
        <taxon>Herbaspirillum</taxon>
    </lineage>
</organism>
<dbReference type="GO" id="GO:0016853">
    <property type="term" value="F:isomerase activity"/>
    <property type="evidence" value="ECO:0007669"/>
    <property type="project" value="UniProtKB-UniRule"/>
</dbReference>
<evidence type="ECO:0000256" key="2">
    <source>
        <dbReference type="RuleBase" id="RU362032"/>
    </source>
</evidence>
<dbReference type="Proteomes" id="UP000197596">
    <property type="component" value="Unassembled WGS sequence"/>
</dbReference>
<feature type="domain" description="4-oxalocrotonate tautomerase-like" evidence="3">
    <location>
        <begin position="3"/>
        <end position="57"/>
    </location>
</feature>
<dbReference type="Pfam" id="PF01361">
    <property type="entry name" value="Tautomerase"/>
    <property type="match status" value="1"/>
</dbReference>
<dbReference type="RefSeq" id="WP_088752776.1">
    <property type="nucleotide sequence ID" value="NZ_NJGU01000020.1"/>
</dbReference>
<dbReference type="SUPFAM" id="SSF55331">
    <property type="entry name" value="Tautomerase/MIF"/>
    <property type="match status" value="1"/>
</dbReference>
<dbReference type="InterPro" id="IPR018191">
    <property type="entry name" value="4-OT"/>
</dbReference>
<dbReference type="AlphaFoldDB" id="A0A246WJR0"/>
<comment type="caution">
    <text evidence="4">The sequence shown here is derived from an EMBL/GenBank/DDBJ whole genome shotgun (WGS) entry which is preliminary data.</text>
</comment>
<sequence length="81" mass="8697">MSIIQVFFIAGRTDEQKERLIAALTDAAVHTVGMAREEVRVILKDIPNTEYGISGKTAKSLGRGVDRHGRTPDAGCVVTAS</sequence>
<dbReference type="EC" id="5.3.2.-" evidence="2"/>
<dbReference type="InterPro" id="IPR004370">
    <property type="entry name" value="4-OT-like_dom"/>
</dbReference>
<proteinExistence type="inferred from homology"/>
<evidence type="ECO:0000259" key="3">
    <source>
        <dbReference type="Pfam" id="PF01361"/>
    </source>
</evidence>
<reference evidence="4 5" key="1">
    <citation type="submission" date="2017-06" db="EMBL/GenBank/DDBJ databases">
        <title>Herbaspirillum phytohormonus sp. nov., isolated from the root nodule of Robinia pseudoacacia in lead-zinc mine.</title>
        <authorList>
            <person name="Fan M."/>
            <person name="Lin Y."/>
        </authorList>
    </citation>
    <scope>NUCLEOTIDE SEQUENCE [LARGE SCALE GENOMIC DNA]</scope>
    <source>
        <strain evidence="4 5">HZ10</strain>
    </source>
</reference>
<keyword evidence="1 2" id="KW-0413">Isomerase</keyword>
<dbReference type="NCBIfam" id="TIGR00013">
    <property type="entry name" value="taut"/>
    <property type="match status" value="1"/>
</dbReference>
<evidence type="ECO:0000256" key="1">
    <source>
        <dbReference type="ARBA" id="ARBA00023235"/>
    </source>
</evidence>
<dbReference type="EMBL" id="NJGU01000020">
    <property type="protein sequence ID" value="OWY26435.1"/>
    <property type="molecule type" value="Genomic_DNA"/>
</dbReference>
<gene>
    <name evidence="4" type="ORF">CEJ42_23980</name>
</gene>
<dbReference type="Gene3D" id="3.30.429.10">
    <property type="entry name" value="Macrophage Migration Inhibitory Factor"/>
    <property type="match status" value="1"/>
</dbReference>